<dbReference type="PANTHER" id="PTHR32071">
    <property type="entry name" value="TRANSCRIPTIONAL REGULATORY PROTEIN"/>
    <property type="match status" value="1"/>
</dbReference>
<evidence type="ECO:0000256" key="2">
    <source>
        <dbReference type="ARBA" id="ARBA00022840"/>
    </source>
</evidence>
<dbReference type="CDD" id="cd00009">
    <property type="entry name" value="AAA"/>
    <property type="match status" value="1"/>
</dbReference>
<dbReference type="Pfam" id="PF02954">
    <property type="entry name" value="HTH_8"/>
    <property type="match status" value="1"/>
</dbReference>
<sequence length="448" mass="48571">MPLSAPTILLVDDDASYRNAAAAHATLKGCKVIPAATYAEAQAAASAHEYDLALVDLDLPDGNGLDLLNDIALARAGQAVVVTAFPTMDTAVRAVKSAAIDYLIKPIRGAQLNELFDRAIASAAQRQGEPEPDKVGALIGKSGAMRHVFAAITRVASTDATVLISGESGTGKELAARALHELSGRKGDFVAVNCGAVAHELLPSELFGHARGSFTGAIREHAGFFEQAQGGTLFLDEFTEMPLALQTHLLRVLEERKITRVGADKSRSIDVRVIAACNRDPFSAVQEGMLRSDLYYRLMDFPIHMPPLRERVGDIALLAAHFLRQLNQRYAAHLQFAPGTLESLERYAWPGNVRELRHRIQRAFVLAEDVVDLSLLPPPPGSPGRDSGALNMEVGMTLEQVERRMLMTTLAHYGYDKVRAAQVLGISTKTIYNKLARYAASDEATRRT</sequence>
<keyword evidence="5" id="KW-0597">Phosphoprotein</keyword>
<dbReference type="InterPro" id="IPR002078">
    <property type="entry name" value="Sigma_54_int"/>
</dbReference>
<dbReference type="PROSITE" id="PS00688">
    <property type="entry name" value="SIGMA54_INTERACT_3"/>
    <property type="match status" value="1"/>
</dbReference>
<keyword evidence="9" id="KW-1185">Reference proteome</keyword>
<gene>
    <name evidence="8" type="ORF">EZM97_06275</name>
</gene>
<dbReference type="Proteomes" id="UP000291822">
    <property type="component" value="Unassembled WGS sequence"/>
</dbReference>
<feature type="modified residue" description="4-aspartylphosphate" evidence="5">
    <location>
        <position position="56"/>
    </location>
</feature>
<accession>A0A4V6NA28</accession>
<evidence type="ECO:0000256" key="5">
    <source>
        <dbReference type="PROSITE-ProRule" id="PRU00169"/>
    </source>
</evidence>
<dbReference type="InterPro" id="IPR058031">
    <property type="entry name" value="AAA_lid_NorR"/>
</dbReference>
<dbReference type="GO" id="GO:0006355">
    <property type="term" value="P:regulation of DNA-templated transcription"/>
    <property type="evidence" value="ECO:0007669"/>
    <property type="project" value="InterPro"/>
</dbReference>
<evidence type="ECO:0000313" key="8">
    <source>
        <dbReference type="EMBL" id="TCI13837.1"/>
    </source>
</evidence>
<dbReference type="Pfam" id="PF00158">
    <property type="entry name" value="Sigma54_activat"/>
    <property type="match status" value="1"/>
</dbReference>
<dbReference type="EMBL" id="SJTG01000001">
    <property type="protein sequence ID" value="TCI13837.1"/>
    <property type="molecule type" value="Genomic_DNA"/>
</dbReference>
<dbReference type="PROSITE" id="PS50110">
    <property type="entry name" value="RESPONSE_REGULATORY"/>
    <property type="match status" value="1"/>
</dbReference>
<feature type="domain" description="Sigma-54 factor interaction" evidence="6">
    <location>
        <begin position="138"/>
        <end position="365"/>
    </location>
</feature>
<evidence type="ECO:0000259" key="6">
    <source>
        <dbReference type="PROSITE" id="PS50045"/>
    </source>
</evidence>
<dbReference type="PRINTS" id="PR01590">
    <property type="entry name" value="HTHFIS"/>
</dbReference>
<dbReference type="Pfam" id="PF00072">
    <property type="entry name" value="Response_reg"/>
    <property type="match status" value="1"/>
</dbReference>
<dbReference type="InterPro" id="IPR011006">
    <property type="entry name" value="CheY-like_superfamily"/>
</dbReference>
<keyword evidence="2" id="KW-0067">ATP-binding</keyword>
<dbReference type="SUPFAM" id="SSF46689">
    <property type="entry name" value="Homeodomain-like"/>
    <property type="match status" value="1"/>
</dbReference>
<proteinExistence type="predicted"/>
<dbReference type="FunFam" id="3.40.50.300:FF:000006">
    <property type="entry name" value="DNA-binding transcriptional regulator NtrC"/>
    <property type="match status" value="1"/>
</dbReference>
<dbReference type="Gene3D" id="1.10.10.60">
    <property type="entry name" value="Homeodomain-like"/>
    <property type="match status" value="1"/>
</dbReference>
<keyword evidence="3" id="KW-0805">Transcription regulation</keyword>
<dbReference type="InterPro" id="IPR002197">
    <property type="entry name" value="HTH_Fis"/>
</dbReference>
<evidence type="ECO:0000256" key="3">
    <source>
        <dbReference type="ARBA" id="ARBA00023015"/>
    </source>
</evidence>
<dbReference type="InterPro" id="IPR009057">
    <property type="entry name" value="Homeodomain-like_sf"/>
</dbReference>
<keyword evidence="4" id="KW-0804">Transcription</keyword>
<dbReference type="PROSITE" id="PS50045">
    <property type="entry name" value="SIGMA54_INTERACT_4"/>
    <property type="match status" value="1"/>
</dbReference>
<dbReference type="Gene3D" id="3.40.50.300">
    <property type="entry name" value="P-loop containing nucleotide triphosphate hydrolases"/>
    <property type="match status" value="1"/>
</dbReference>
<dbReference type="SMART" id="SM00382">
    <property type="entry name" value="AAA"/>
    <property type="match status" value="1"/>
</dbReference>
<dbReference type="GO" id="GO:0043565">
    <property type="term" value="F:sequence-specific DNA binding"/>
    <property type="evidence" value="ECO:0007669"/>
    <property type="project" value="InterPro"/>
</dbReference>
<dbReference type="SUPFAM" id="SSF52540">
    <property type="entry name" value="P-loop containing nucleoside triphosphate hydrolases"/>
    <property type="match status" value="1"/>
</dbReference>
<dbReference type="GO" id="GO:0000160">
    <property type="term" value="P:phosphorelay signal transduction system"/>
    <property type="evidence" value="ECO:0007669"/>
    <property type="project" value="InterPro"/>
</dbReference>
<dbReference type="InterPro" id="IPR001789">
    <property type="entry name" value="Sig_transdc_resp-reg_receiver"/>
</dbReference>
<dbReference type="InterPro" id="IPR027417">
    <property type="entry name" value="P-loop_NTPase"/>
</dbReference>
<evidence type="ECO:0000259" key="7">
    <source>
        <dbReference type="PROSITE" id="PS50110"/>
    </source>
</evidence>
<comment type="caution">
    <text evidence="8">The sequence shown here is derived from an EMBL/GenBank/DDBJ whole genome shotgun (WGS) entry which is preliminary data.</text>
</comment>
<dbReference type="InterPro" id="IPR003593">
    <property type="entry name" value="AAA+_ATPase"/>
</dbReference>
<name>A0A4V6NA28_9GAMM</name>
<protein>
    <submittedName>
        <fullName evidence="8">Sigma-54-dependent Fis family transcriptional regulator</fullName>
    </submittedName>
</protein>
<dbReference type="Gene3D" id="1.10.8.60">
    <property type="match status" value="1"/>
</dbReference>
<evidence type="ECO:0000256" key="1">
    <source>
        <dbReference type="ARBA" id="ARBA00022741"/>
    </source>
</evidence>
<dbReference type="Pfam" id="PF25601">
    <property type="entry name" value="AAA_lid_14"/>
    <property type="match status" value="1"/>
</dbReference>
<evidence type="ECO:0000313" key="9">
    <source>
        <dbReference type="Proteomes" id="UP000291822"/>
    </source>
</evidence>
<dbReference type="SMART" id="SM00448">
    <property type="entry name" value="REC"/>
    <property type="match status" value="1"/>
</dbReference>
<evidence type="ECO:0000256" key="4">
    <source>
        <dbReference type="ARBA" id="ARBA00023163"/>
    </source>
</evidence>
<dbReference type="InterPro" id="IPR025944">
    <property type="entry name" value="Sigma_54_int_dom_CS"/>
</dbReference>
<organism evidence="8 9">
    <name type="scientific">Dyella soli</name>
    <dbReference type="NCBI Taxonomy" id="522319"/>
    <lineage>
        <taxon>Bacteria</taxon>
        <taxon>Pseudomonadati</taxon>
        <taxon>Pseudomonadota</taxon>
        <taxon>Gammaproteobacteria</taxon>
        <taxon>Lysobacterales</taxon>
        <taxon>Rhodanobacteraceae</taxon>
        <taxon>Dyella</taxon>
    </lineage>
</organism>
<reference evidence="8 9" key="1">
    <citation type="submission" date="2019-02" db="EMBL/GenBank/DDBJ databases">
        <title>Dyella amyloliquefaciens sp. nov., isolated from forest soil.</title>
        <authorList>
            <person name="Gao Z.-H."/>
            <person name="Qiu L.-H."/>
        </authorList>
    </citation>
    <scope>NUCLEOTIDE SEQUENCE [LARGE SCALE GENOMIC DNA]</scope>
    <source>
        <strain evidence="8 9">KACC 12747</strain>
    </source>
</reference>
<feature type="domain" description="Response regulatory" evidence="7">
    <location>
        <begin position="7"/>
        <end position="120"/>
    </location>
</feature>
<keyword evidence="1" id="KW-0547">Nucleotide-binding</keyword>
<dbReference type="Gene3D" id="3.40.50.2300">
    <property type="match status" value="1"/>
</dbReference>
<dbReference type="SUPFAM" id="SSF52172">
    <property type="entry name" value="CheY-like"/>
    <property type="match status" value="1"/>
</dbReference>
<dbReference type="CDD" id="cd00156">
    <property type="entry name" value="REC"/>
    <property type="match status" value="1"/>
</dbReference>
<dbReference type="AlphaFoldDB" id="A0A4V6NA28"/>
<dbReference type="GO" id="GO:0005524">
    <property type="term" value="F:ATP binding"/>
    <property type="evidence" value="ECO:0007669"/>
    <property type="project" value="UniProtKB-KW"/>
</dbReference>